<comment type="catalytic activity">
    <reaction evidence="1">
        <text>ATP + protein L-histidine = ADP + protein N-phospho-L-histidine.</text>
        <dbReference type="EC" id="2.7.13.3"/>
    </reaction>
</comment>
<keyword evidence="4" id="KW-0812">Transmembrane</keyword>
<feature type="transmembrane region" description="Helical" evidence="4">
    <location>
        <begin position="29"/>
        <end position="50"/>
    </location>
</feature>
<dbReference type="PANTHER" id="PTHR43547">
    <property type="entry name" value="TWO-COMPONENT HISTIDINE KINASE"/>
    <property type="match status" value="1"/>
</dbReference>
<reference evidence="6" key="1">
    <citation type="submission" date="2021-01" db="EMBL/GenBank/DDBJ databases">
        <title>Outbreak of Burkholderia contaminns endophthalmitis traced to a clinical ventilation system.</title>
        <authorList>
            <person name="Lipuma J."/>
            <person name="Spilker T."/>
            <person name="Kratholm J."/>
        </authorList>
    </citation>
    <scope>NUCLEOTIDE SEQUENCE</scope>
    <source>
        <strain evidence="6">HI4954</strain>
    </source>
</reference>
<feature type="transmembrane region" description="Helical" evidence="4">
    <location>
        <begin position="192"/>
        <end position="212"/>
    </location>
</feature>
<dbReference type="SMART" id="SM00387">
    <property type="entry name" value="HATPase_c"/>
    <property type="match status" value="1"/>
</dbReference>
<dbReference type="InterPro" id="IPR005467">
    <property type="entry name" value="His_kinase_dom"/>
</dbReference>
<sequence>MYSILPAFVSALFLGFGLYVLATKGLTRVSVPFALMCATTFVWQGTWAFLFQTTDADVANVLVKAGYLFILFLPTTFYHFVTEVVSRRGERPFIFASYGLCVLLAVLLVTSNAVVDGFRPHFFGPYPNAGPLHPLHVAQTVLLVVRSGWLLIDARREGRARDVRQLLTQCLVSLGLYSLAATDYAVNYGVEFYPVGVLFIAISLGILATSIVRYGLMGPYLLAATVAHEVATPLAAIGLHADELRTVLPVLLRGYRLAVEHRLCADALYPGQLERLPALASSIRRQVDTTSTVVEMSLASFTLDRLDRHSFAAYPIRACVDAAVDRFPFRPGERDRVSVDAIDTDIQFFGSDSLVIFVIFNLLKNALYAIHANGRGQIEIDAHRSNGYCVMRFSDTGPGIAPDVLPQIFDAFFSTKSHGRGAGMGLSFCRRACEALGGTITCESVPGVRTTFTIRLPEPGAPADHALRDPPALPRRYRIG</sequence>
<keyword evidence="4" id="KW-0472">Membrane</keyword>
<evidence type="ECO:0000313" key="7">
    <source>
        <dbReference type="EMBL" id="MBO1831197.1"/>
    </source>
</evidence>
<evidence type="ECO:0000256" key="3">
    <source>
        <dbReference type="ARBA" id="ARBA00022553"/>
    </source>
</evidence>
<evidence type="ECO:0000313" key="11">
    <source>
        <dbReference type="Proteomes" id="UP001220209"/>
    </source>
</evidence>
<dbReference type="RefSeq" id="WP_039371667.1">
    <property type="nucleotide sequence ID" value="NZ_AP018359.1"/>
</dbReference>
<dbReference type="EMBL" id="CP090642">
    <property type="protein sequence ID" value="WFN22068.1"/>
    <property type="molecule type" value="Genomic_DNA"/>
</dbReference>
<reference evidence="7 10" key="2">
    <citation type="submission" date="2021-03" db="EMBL/GenBank/DDBJ databases">
        <title>Clinical course, treatment and visual outcome of an outbreak of Burkholderia contaminans endophthalmitis following cataract surgery.</title>
        <authorList>
            <person name="Lind C."/>
            <person name="Olsen K."/>
            <person name="Angelsen N.K."/>
            <person name="Krefting E.A."/>
            <person name="Fossen K."/>
            <person name="Gravningen K."/>
            <person name="Depoorter E."/>
            <person name="Vandamme P."/>
            <person name="Bertelsen G."/>
        </authorList>
    </citation>
    <scope>NUCLEOTIDE SEQUENCE [LARGE SCALE GENOMIC DNA]</scope>
    <source>
        <strain evidence="7 10">51242556</strain>
    </source>
</reference>
<feature type="transmembrane region" description="Helical" evidence="4">
    <location>
        <begin position="6"/>
        <end position="22"/>
    </location>
</feature>
<keyword evidence="8" id="KW-0067">ATP-binding</keyword>
<proteinExistence type="predicted"/>
<keyword evidence="10" id="KW-1185">Reference proteome</keyword>
<dbReference type="Proteomes" id="UP000664048">
    <property type="component" value="Unassembled WGS sequence"/>
</dbReference>
<evidence type="ECO:0000256" key="2">
    <source>
        <dbReference type="ARBA" id="ARBA00012438"/>
    </source>
</evidence>
<feature type="transmembrane region" description="Helical" evidence="4">
    <location>
        <begin position="93"/>
        <end position="115"/>
    </location>
</feature>
<dbReference type="Pfam" id="PF02518">
    <property type="entry name" value="HATPase_c"/>
    <property type="match status" value="1"/>
</dbReference>
<dbReference type="Proteomes" id="UP000611459">
    <property type="component" value="Unassembled WGS sequence"/>
</dbReference>
<evidence type="ECO:0000313" key="8">
    <source>
        <dbReference type="EMBL" id="WFN22068.1"/>
    </source>
</evidence>
<dbReference type="InterPro" id="IPR036890">
    <property type="entry name" value="HATPase_C_sf"/>
</dbReference>
<dbReference type="PRINTS" id="PR00344">
    <property type="entry name" value="BCTRLSENSOR"/>
</dbReference>
<dbReference type="GO" id="GO:0005524">
    <property type="term" value="F:ATP binding"/>
    <property type="evidence" value="ECO:0007669"/>
    <property type="project" value="UniProtKB-KW"/>
</dbReference>
<organism evidence="6 9">
    <name type="scientific">Burkholderia contaminans</name>
    <dbReference type="NCBI Taxonomy" id="488447"/>
    <lineage>
        <taxon>Bacteria</taxon>
        <taxon>Pseudomonadati</taxon>
        <taxon>Pseudomonadota</taxon>
        <taxon>Betaproteobacteria</taxon>
        <taxon>Burkholderiales</taxon>
        <taxon>Burkholderiaceae</taxon>
        <taxon>Burkholderia</taxon>
        <taxon>Burkholderia cepacia complex</taxon>
    </lineage>
</organism>
<dbReference type="SUPFAM" id="SSF55874">
    <property type="entry name" value="ATPase domain of HSP90 chaperone/DNA topoisomerase II/histidine kinase"/>
    <property type="match status" value="1"/>
</dbReference>
<keyword evidence="4" id="KW-1133">Transmembrane helix</keyword>
<evidence type="ECO:0000259" key="5">
    <source>
        <dbReference type="PROSITE" id="PS50109"/>
    </source>
</evidence>
<keyword evidence="3" id="KW-0597">Phosphoprotein</keyword>
<evidence type="ECO:0000313" key="9">
    <source>
        <dbReference type="Proteomes" id="UP000611459"/>
    </source>
</evidence>
<dbReference type="EMBL" id="JAGEMX010000005">
    <property type="protein sequence ID" value="MBO1831197.1"/>
    <property type="molecule type" value="Genomic_DNA"/>
</dbReference>
<dbReference type="GO" id="GO:0000155">
    <property type="term" value="F:phosphorelay sensor kinase activity"/>
    <property type="evidence" value="ECO:0007669"/>
    <property type="project" value="TreeGrafter"/>
</dbReference>
<feature type="transmembrane region" description="Helical" evidence="4">
    <location>
        <begin position="62"/>
        <end position="81"/>
    </location>
</feature>
<evidence type="ECO:0000313" key="10">
    <source>
        <dbReference type="Proteomes" id="UP000664048"/>
    </source>
</evidence>
<dbReference type="EMBL" id="JAENIB010000005">
    <property type="protein sequence ID" value="MBK1931409.1"/>
    <property type="molecule type" value="Genomic_DNA"/>
</dbReference>
<dbReference type="OrthoDB" id="8573961at2"/>
<feature type="transmembrane region" description="Helical" evidence="4">
    <location>
        <begin position="135"/>
        <end position="154"/>
    </location>
</feature>
<evidence type="ECO:0000256" key="1">
    <source>
        <dbReference type="ARBA" id="ARBA00000085"/>
    </source>
</evidence>
<keyword evidence="8" id="KW-0547">Nucleotide-binding</keyword>
<accession>A0A1E3FYR2</accession>
<reference evidence="8 11" key="3">
    <citation type="submission" date="2021-12" db="EMBL/GenBank/DDBJ databases">
        <title>Genomic and phenotypic characterization of three Burkholderia contaminans isolates recovered from different sources.</title>
        <authorList>
            <person name="Lopez De Volder A."/>
            <person name="Fan Y."/>
            <person name="Nunvar J."/>
            <person name="Herrera T."/>
            <person name="Timp W."/>
            <person name="Degrossi J."/>
        </authorList>
    </citation>
    <scope>NUCLEOTIDE SEQUENCE [LARGE SCALE GENOMIC DNA]</scope>
    <source>
        <strain evidence="8 11">LMG 23361</strain>
    </source>
</reference>
<dbReference type="PROSITE" id="PS50109">
    <property type="entry name" value="HIS_KIN"/>
    <property type="match status" value="1"/>
</dbReference>
<dbReference type="GeneID" id="93194882"/>
<gene>
    <name evidence="7" type="ORF">J4M89_17630</name>
    <name evidence="6" type="ORF">JIN94_16090</name>
    <name evidence="8" type="ORF">LXE91_35780</name>
</gene>
<dbReference type="Gene3D" id="3.30.565.10">
    <property type="entry name" value="Histidine kinase-like ATPase, C-terminal domain"/>
    <property type="match status" value="1"/>
</dbReference>
<dbReference type="Pfam" id="PF16927">
    <property type="entry name" value="HisKA_7TM"/>
    <property type="match status" value="1"/>
</dbReference>
<dbReference type="AlphaFoldDB" id="A0A1E3FYR2"/>
<evidence type="ECO:0000256" key="4">
    <source>
        <dbReference type="SAM" id="Phobius"/>
    </source>
</evidence>
<feature type="domain" description="Histidine kinase" evidence="5">
    <location>
        <begin position="225"/>
        <end position="460"/>
    </location>
</feature>
<dbReference type="InterPro" id="IPR031621">
    <property type="entry name" value="HisKA_7TM"/>
</dbReference>
<dbReference type="PANTHER" id="PTHR43547:SF2">
    <property type="entry name" value="HYBRID SIGNAL TRANSDUCTION HISTIDINE KINASE C"/>
    <property type="match status" value="1"/>
</dbReference>
<name>A0A1E3FYR2_9BURK</name>
<dbReference type="Proteomes" id="UP001220209">
    <property type="component" value="Chromosome 3"/>
</dbReference>
<dbReference type="InterPro" id="IPR004358">
    <property type="entry name" value="Sig_transdc_His_kin-like_C"/>
</dbReference>
<protein>
    <recommendedName>
        <fullName evidence="2">histidine kinase</fullName>
        <ecNumber evidence="2">2.7.13.3</ecNumber>
    </recommendedName>
</protein>
<dbReference type="EC" id="2.7.13.3" evidence="2"/>
<dbReference type="InterPro" id="IPR003594">
    <property type="entry name" value="HATPase_dom"/>
</dbReference>
<evidence type="ECO:0000313" key="6">
    <source>
        <dbReference type="EMBL" id="MBK1931409.1"/>
    </source>
</evidence>